<keyword evidence="10" id="KW-0969">Cilium</keyword>
<evidence type="ECO:0000256" key="7">
    <source>
        <dbReference type="ARBA" id="ARBA00023136"/>
    </source>
</evidence>
<dbReference type="KEGG" id="moz:MoryE10_21090"/>
<organism evidence="10 11">
    <name type="scientific">Methylogaea oryzae</name>
    <dbReference type="NCBI Taxonomy" id="1295382"/>
    <lineage>
        <taxon>Bacteria</taxon>
        <taxon>Pseudomonadati</taxon>
        <taxon>Pseudomonadota</taxon>
        <taxon>Gammaproteobacteria</taxon>
        <taxon>Methylococcales</taxon>
        <taxon>Methylococcaceae</taxon>
        <taxon>Methylogaea</taxon>
    </lineage>
</organism>
<dbReference type="Proteomes" id="UP000824988">
    <property type="component" value="Chromosome"/>
</dbReference>
<evidence type="ECO:0000256" key="5">
    <source>
        <dbReference type="ARBA" id="ARBA00022692"/>
    </source>
</evidence>
<accession>A0A8D5AHI3</accession>
<dbReference type="InterPro" id="IPR006305">
    <property type="entry name" value="FliQ"/>
</dbReference>
<protein>
    <recommendedName>
        <fullName evidence="3 9">Flagellar biosynthetic protein FliQ</fullName>
    </recommendedName>
</protein>
<feature type="transmembrane region" description="Helical" evidence="9">
    <location>
        <begin position="50"/>
        <end position="70"/>
    </location>
</feature>
<evidence type="ECO:0000313" key="10">
    <source>
        <dbReference type="EMBL" id="BBL71503.1"/>
    </source>
</evidence>
<evidence type="ECO:0000256" key="1">
    <source>
        <dbReference type="ARBA" id="ARBA00004651"/>
    </source>
</evidence>
<evidence type="ECO:0000256" key="4">
    <source>
        <dbReference type="ARBA" id="ARBA00022475"/>
    </source>
</evidence>
<keyword evidence="4 9" id="KW-1003">Cell membrane</keyword>
<dbReference type="NCBIfam" id="TIGR01402">
    <property type="entry name" value="fliQ"/>
    <property type="match status" value="1"/>
</dbReference>
<keyword evidence="5 9" id="KW-0812">Transmembrane</keyword>
<dbReference type="GO" id="GO:0044780">
    <property type="term" value="P:bacterial-type flagellum assembly"/>
    <property type="evidence" value="ECO:0007669"/>
    <property type="project" value="InterPro"/>
</dbReference>
<dbReference type="AlphaFoldDB" id="A0A8D5AHI3"/>
<gene>
    <name evidence="9 10" type="primary">fliQ</name>
    <name evidence="10" type="ORF">MoryE10_21090</name>
</gene>
<evidence type="ECO:0000313" key="11">
    <source>
        <dbReference type="Proteomes" id="UP000824988"/>
    </source>
</evidence>
<name>A0A8D5AHI3_9GAMM</name>
<dbReference type="GO" id="GO:0009306">
    <property type="term" value="P:protein secretion"/>
    <property type="evidence" value="ECO:0007669"/>
    <property type="project" value="InterPro"/>
</dbReference>
<comment type="similarity">
    <text evidence="2 9">Belongs to the FliQ/MopD/SpaQ family.</text>
</comment>
<keyword evidence="11" id="KW-1185">Reference proteome</keyword>
<evidence type="ECO:0000256" key="9">
    <source>
        <dbReference type="RuleBase" id="RU364090"/>
    </source>
</evidence>
<dbReference type="EMBL" id="AP019782">
    <property type="protein sequence ID" value="BBL71503.1"/>
    <property type="molecule type" value="Genomic_DNA"/>
</dbReference>
<feature type="transmembrane region" description="Helical" evidence="9">
    <location>
        <begin position="12"/>
        <end position="38"/>
    </location>
</feature>
<dbReference type="InterPro" id="IPR002191">
    <property type="entry name" value="Bac_export_3"/>
</dbReference>
<evidence type="ECO:0000256" key="3">
    <source>
        <dbReference type="ARBA" id="ARBA00021718"/>
    </source>
</evidence>
<dbReference type="PIRSF" id="PIRSF004669">
    <property type="entry name" value="FliQ"/>
    <property type="match status" value="1"/>
</dbReference>
<evidence type="ECO:0000256" key="6">
    <source>
        <dbReference type="ARBA" id="ARBA00022989"/>
    </source>
</evidence>
<keyword evidence="10" id="KW-0966">Cell projection</keyword>
<dbReference type="PANTHER" id="PTHR34040:SF2">
    <property type="entry name" value="FLAGELLAR BIOSYNTHETIC PROTEIN FLIQ"/>
    <property type="match status" value="1"/>
</dbReference>
<comment type="subcellular location">
    <subcellularLocation>
        <location evidence="1 9">Cell membrane</location>
        <topology evidence="1">Multi-pass membrane protein</topology>
    </subcellularLocation>
    <subcellularLocation>
        <location evidence="9">Bacterial flagellum basal body</location>
    </subcellularLocation>
</comment>
<dbReference type="Pfam" id="PF01313">
    <property type="entry name" value="Bac_export_3"/>
    <property type="match status" value="1"/>
</dbReference>
<evidence type="ECO:0000256" key="8">
    <source>
        <dbReference type="ARBA" id="ARBA00023143"/>
    </source>
</evidence>
<keyword evidence="7 9" id="KW-0472">Membrane</keyword>
<dbReference type="GO" id="GO:0005886">
    <property type="term" value="C:plasma membrane"/>
    <property type="evidence" value="ECO:0007669"/>
    <property type="project" value="UniProtKB-SubCell"/>
</dbReference>
<evidence type="ECO:0000256" key="2">
    <source>
        <dbReference type="ARBA" id="ARBA00006156"/>
    </source>
</evidence>
<sequence length="89" mass="9589">MTPDTVTELGRQALWVALIVTTPILLTALVVGLIIAIFQAATSINEQTLTFVPKLLVIGAVMVLAGPWLITTLMDYTRDLIRSIPSLIG</sequence>
<keyword evidence="8 9" id="KW-0975">Bacterial flagellum</keyword>
<keyword evidence="6 9" id="KW-1133">Transmembrane helix</keyword>
<dbReference type="PANTHER" id="PTHR34040">
    <property type="entry name" value="FLAGELLAR BIOSYNTHETIC PROTEIN FLIQ"/>
    <property type="match status" value="1"/>
</dbReference>
<dbReference type="RefSeq" id="WP_221047010.1">
    <property type="nucleotide sequence ID" value="NZ_AP019782.1"/>
</dbReference>
<proteinExistence type="inferred from homology"/>
<comment type="function">
    <text evidence="9">Role in flagellar biosynthesis.</text>
</comment>
<keyword evidence="10" id="KW-0282">Flagellum</keyword>
<dbReference type="GO" id="GO:0009425">
    <property type="term" value="C:bacterial-type flagellum basal body"/>
    <property type="evidence" value="ECO:0007669"/>
    <property type="project" value="UniProtKB-SubCell"/>
</dbReference>
<reference evidence="10" key="1">
    <citation type="submission" date="2019-06" db="EMBL/GenBank/DDBJ databases">
        <title>Complete genome sequence of Methylogaea oryzae strain JCM16910.</title>
        <authorList>
            <person name="Asakawa S."/>
        </authorList>
    </citation>
    <scope>NUCLEOTIDE SEQUENCE</scope>
    <source>
        <strain evidence="10">E10</strain>
    </source>
</reference>